<dbReference type="InterPro" id="IPR000477">
    <property type="entry name" value="RT_dom"/>
</dbReference>
<protein>
    <recommendedName>
        <fullName evidence="1">Reverse transcriptase domain-containing protein</fullName>
    </recommendedName>
</protein>
<evidence type="ECO:0000313" key="3">
    <source>
        <dbReference type="Proteomes" id="UP000478052"/>
    </source>
</evidence>
<sequence length="112" mass="12756">MLESLGVVIYPLIYNVFTGDIPQSNSNTFLATYTNDTAILSSSSNPASDALQDYANKIDEWAKKWKVKINTDKSVQVTFTLRQSPRECPQLIMNNVPIPIRSEIKYLYRHIT</sequence>
<dbReference type="Pfam" id="PF00078">
    <property type="entry name" value="RVT_1"/>
    <property type="match status" value="1"/>
</dbReference>
<proteinExistence type="predicted"/>
<gene>
    <name evidence="2" type="ORF">FWK35_00006855</name>
</gene>
<name>A0A6G0ZF33_APHCR</name>
<dbReference type="AlphaFoldDB" id="A0A6G0ZF33"/>
<accession>A0A6G0ZF33</accession>
<dbReference type="EMBL" id="VUJU01000565">
    <property type="protein sequence ID" value="KAF0769631.1"/>
    <property type="molecule type" value="Genomic_DNA"/>
</dbReference>
<evidence type="ECO:0000313" key="2">
    <source>
        <dbReference type="EMBL" id="KAF0769631.1"/>
    </source>
</evidence>
<evidence type="ECO:0000259" key="1">
    <source>
        <dbReference type="PROSITE" id="PS50878"/>
    </source>
</evidence>
<keyword evidence="3" id="KW-1185">Reference proteome</keyword>
<dbReference type="Proteomes" id="UP000478052">
    <property type="component" value="Unassembled WGS sequence"/>
</dbReference>
<feature type="domain" description="Reverse transcriptase" evidence="1">
    <location>
        <begin position="1"/>
        <end position="112"/>
    </location>
</feature>
<organism evidence="2 3">
    <name type="scientific">Aphis craccivora</name>
    <name type="common">Cowpea aphid</name>
    <dbReference type="NCBI Taxonomy" id="307492"/>
    <lineage>
        <taxon>Eukaryota</taxon>
        <taxon>Metazoa</taxon>
        <taxon>Ecdysozoa</taxon>
        <taxon>Arthropoda</taxon>
        <taxon>Hexapoda</taxon>
        <taxon>Insecta</taxon>
        <taxon>Pterygota</taxon>
        <taxon>Neoptera</taxon>
        <taxon>Paraneoptera</taxon>
        <taxon>Hemiptera</taxon>
        <taxon>Sternorrhyncha</taxon>
        <taxon>Aphidomorpha</taxon>
        <taxon>Aphidoidea</taxon>
        <taxon>Aphididae</taxon>
        <taxon>Aphidini</taxon>
        <taxon>Aphis</taxon>
        <taxon>Aphis</taxon>
    </lineage>
</organism>
<reference evidence="2 3" key="1">
    <citation type="submission" date="2019-08" db="EMBL/GenBank/DDBJ databases">
        <title>Whole genome of Aphis craccivora.</title>
        <authorList>
            <person name="Voronova N.V."/>
            <person name="Shulinski R.S."/>
            <person name="Bandarenka Y.V."/>
            <person name="Zhorov D.G."/>
            <person name="Warner D."/>
        </authorList>
    </citation>
    <scope>NUCLEOTIDE SEQUENCE [LARGE SCALE GENOMIC DNA]</scope>
    <source>
        <strain evidence="2">180601</strain>
        <tissue evidence="2">Whole Body</tissue>
    </source>
</reference>
<comment type="caution">
    <text evidence="2">The sequence shown here is derived from an EMBL/GenBank/DDBJ whole genome shotgun (WGS) entry which is preliminary data.</text>
</comment>
<dbReference type="PROSITE" id="PS50878">
    <property type="entry name" value="RT_POL"/>
    <property type="match status" value="1"/>
</dbReference>
<dbReference type="OrthoDB" id="6623495at2759"/>